<dbReference type="PIRSF" id="PIRSF033239">
    <property type="entry name" value="ExoD"/>
    <property type="match status" value="1"/>
</dbReference>
<dbReference type="PANTHER" id="PTHR41795:SF1">
    <property type="entry name" value="EXOPOLYSACCHARIDE SYNTHESIS PROTEIN"/>
    <property type="match status" value="1"/>
</dbReference>
<dbReference type="EMBL" id="JAPTYD010000030">
    <property type="protein sequence ID" value="MCZ0963192.1"/>
    <property type="molecule type" value="Genomic_DNA"/>
</dbReference>
<dbReference type="Pfam" id="PF06055">
    <property type="entry name" value="ExoD"/>
    <property type="match status" value="1"/>
</dbReference>
<dbReference type="Proteomes" id="UP001149822">
    <property type="component" value="Unassembled WGS sequence"/>
</dbReference>
<feature type="transmembrane region" description="Helical" evidence="1">
    <location>
        <begin position="56"/>
        <end position="76"/>
    </location>
</feature>
<dbReference type="InterPro" id="IPR010331">
    <property type="entry name" value="ExoD"/>
</dbReference>
<evidence type="ECO:0000256" key="1">
    <source>
        <dbReference type="SAM" id="Phobius"/>
    </source>
</evidence>
<reference evidence="2" key="1">
    <citation type="submission" date="2022-12" db="EMBL/GenBank/DDBJ databases">
        <title>Paracoccus sp. EF6 isolated from a lake water.</title>
        <authorList>
            <person name="Liu H."/>
        </authorList>
    </citation>
    <scope>NUCLEOTIDE SEQUENCE</scope>
    <source>
        <strain evidence="2">EF6</strain>
    </source>
</reference>
<name>A0ABT4J9B7_9RHOB</name>
<dbReference type="RefSeq" id="WP_268943262.1">
    <property type="nucleotide sequence ID" value="NZ_JAPTYD010000030.1"/>
</dbReference>
<evidence type="ECO:0000313" key="2">
    <source>
        <dbReference type="EMBL" id="MCZ0963192.1"/>
    </source>
</evidence>
<feature type="transmembrane region" description="Helical" evidence="1">
    <location>
        <begin position="128"/>
        <end position="147"/>
    </location>
</feature>
<comment type="caution">
    <text evidence="2">The sequence shown here is derived from an EMBL/GenBank/DDBJ whole genome shotgun (WGS) entry which is preliminary data.</text>
</comment>
<evidence type="ECO:0000313" key="3">
    <source>
        <dbReference type="Proteomes" id="UP001149822"/>
    </source>
</evidence>
<accession>A0ABT4J9B7</accession>
<proteinExistence type="predicted"/>
<protein>
    <submittedName>
        <fullName evidence="2">Exopolysaccharide biosynthesis protein</fullName>
    </submittedName>
</protein>
<sequence>MGDAGNSDEQPLSARLRALPDNQPMSISDLARELGTRVHGLALLILALPEALPLPLPSMAAILGLPMAAVSFHLMLNGENGRLPAWLGRYPLSPSLVTIVRTRLADLVARGERLSRPRWTSIVGRDRAVGGLCLLLSMILLLPLPLFNMAPAACLALLAWGLLRRDGLFVVIGVAGSVLVLASLILALSGLAWWLEGT</sequence>
<dbReference type="PANTHER" id="PTHR41795">
    <property type="entry name" value="EXOPOLYSACCHARIDE SYNTHESIS PROTEIN"/>
    <property type="match status" value="1"/>
</dbReference>
<keyword evidence="3" id="KW-1185">Reference proteome</keyword>
<feature type="transmembrane region" description="Helical" evidence="1">
    <location>
        <begin position="167"/>
        <end position="195"/>
    </location>
</feature>
<organism evidence="2 3">
    <name type="scientific">Paracoccus benzoatiresistens</name>
    <dbReference type="NCBI Taxonomy" id="2997341"/>
    <lineage>
        <taxon>Bacteria</taxon>
        <taxon>Pseudomonadati</taxon>
        <taxon>Pseudomonadota</taxon>
        <taxon>Alphaproteobacteria</taxon>
        <taxon>Rhodobacterales</taxon>
        <taxon>Paracoccaceae</taxon>
        <taxon>Paracoccus</taxon>
    </lineage>
</organism>
<gene>
    <name evidence="2" type="ORF">OU682_16365</name>
</gene>
<keyword evidence="1" id="KW-0472">Membrane</keyword>
<keyword evidence="1" id="KW-1133">Transmembrane helix</keyword>
<keyword evidence="1" id="KW-0812">Transmembrane</keyword>